<organism evidence="3 4">
    <name type="scientific">Shouchella lonarensis</name>
    <dbReference type="NCBI Taxonomy" id="1464122"/>
    <lineage>
        <taxon>Bacteria</taxon>
        <taxon>Bacillati</taxon>
        <taxon>Bacillota</taxon>
        <taxon>Bacilli</taxon>
        <taxon>Bacillales</taxon>
        <taxon>Bacillaceae</taxon>
        <taxon>Shouchella</taxon>
    </lineage>
</organism>
<feature type="transmembrane region" description="Helical" evidence="1">
    <location>
        <begin position="219"/>
        <end position="239"/>
    </location>
</feature>
<feature type="transmembrane region" description="Helical" evidence="1">
    <location>
        <begin position="259"/>
        <end position="279"/>
    </location>
</feature>
<dbReference type="STRING" id="1464122.SAMN05421737_105250"/>
<keyword evidence="1" id="KW-1133">Transmembrane helix</keyword>
<name>A0A1G6J4K9_9BACI</name>
<protein>
    <recommendedName>
        <fullName evidence="2">DUF418 domain-containing protein</fullName>
    </recommendedName>
</protein>
<evidence type="ECO:0000256" key="1">
    <source>
        <dbReference type="SAM" id="Phobius"/>
    </source>
</evidence>
<gene>
    <name evidence="3" type="ORF">SAMN05421737_105250</name>
</gene>
<feature type="transmembrane region" description="Helical" evidence="1">
    <location>
        <begin position="100"/>
        <end position="119"/>
    </location>
</feature>
<dbReference type="Pfam" id="PF04235">
    <property type="entry name" value="DUF418"/>
    <property type="match status" value="1"/>
</dbReference>
<keyword evidence="4" id="KW-1185">Reference proteome</keyword>
<evidence type="ECO:0000313" key="3">
    <source>
        <dbReference type="EMBL" id="SDC13563.1"/>
    </source>
</evidence>
<dbReference type="PANTHER" id="PTHR30590">
    <property type="entry name" value="INNER MEMBRANE PROTEIN"/>
    <property type="match status" value="1"/>
</dbReference>
<feature type="transmembrane region" description="Helical" evidence="1">
    <location>
        <begin position="125"/>
        <end position="140"/>
    </location>
</feature>
<keyword evidence="1" id="KW-0812">Transmembrane</keyword>
<keyword evidence="1" id="KW-0472">Membrane</keyword>
<feature type="transmembrane region" description="Helical" evidence="1">
    <location>
        <begin position="152"/>
        <end position="177"/>
    </location>
</feature>
<dbReference type="EMBL" id="FMYM01000005">
    <property type="protein sequence ID" value="SDC13563.1"/>
    <property type="molecule type" value="Genomic_DNA"/>
</dbReference>
<dbReference type="AlphaFoldDB" id="A0A1G6J4K9"/>
<feature type="transmembrane region" description="Helical" evidence="1">
    <location>
        <begin position="58"/>
        <end position="88"/>
    </location>
</feature>
<feature type="transmembrane region" description="Helical" evidence="1">
    <location>
        <begin position="299"/>
        <end position="316"/>
    </location>
</feature>
<sequence>MKETGISLNERIHTLDIIRGFALFGILLANMIFFKTLVMNKKTSYLEVATLPEDTLDAIATLFTSFFVTGKFYPMFSLLFGLGFYIFSKRLLEKDLLPKSLFIQRLLFLLVVGLVHLTFVWSGDILYTYALTGLFLPLFFHRQLNTLRHWIVWLLLGTSVLTFGLTFLMVFGVHVGIDMDPESVATMEAAEQVGAAVMSSGNYVEILQYRFWNESLRKVFFEPLVTIPTILPLFLIGLYMGKTRMFQDVKKNMRRWRMLLLISASVGLPLIALQGMLMYDVFSLNVALTFGVVAALQQISGVALMLVYVSLFVLLLQKDWLQKLFMPLAVTGRMALTNYLMQSLVCTTIFYGYGLGLFGKVSSSQGVLIACIIFACQVILSHFYLKRFKQGPMETLWRKWTYRNA</sequence>
<feature type="transmembrane region" description="Helical" evidence="1">
    <location>
        <begin position="366"/>
        <end position="385"/>
    </location>
</feature>
<evidence type="ECO:0000259" key="2">
    <source>
        <dbReference type="Pfam" id="PF04235"/>
    </source>
</evidence>
<dbReference type="InterPro" id="IPR052529">
    <property type="entry name" value="Bact_Transport_Assoc"/>
</dbReference>
<evidence type="ECO:0000313" key="4">
    <source>
        <dbReference type="Proteomes" id="UP000242662"/>
    </source>
</evidence>
<dbReference type="OrthoDB" id="9807744at2"/>
<dbReference type="InterPro" id="IPR007349">
    <property type="entry name" value="DUF418"/>
</dbReference>
<accession>A0A1G6J4K9</accession>
<feature type="domain" description="DUF418" evidence="2">
    <location>
        <begin position="240"/>
        <end position="403"/>
    </location>
</feature>
<feature type="transmembrane region" description="Helical" evidence="1">
    <location>
        <begin position="336"/>
        <end position="354"/>
    </location>
</feature>
<reference evidence="4" key="1">
    <citation type="submission" date="2016-09" db="EMBL/GenBank/DDBJ databases">
        <authorList>
            <person name="Varghese N."/>
            <person name="Submissions S."/>
        </authorList>
    </citation>
    <scope>NUCLEOTIDE SEQUENCE [LARGE SCALE GENOMIC DNA]</scope>
    <source>
        <strain evidence="4">25nlg</strain>
    </source>
</reference>
<dbReference type="PANTHER" id="PTHR30590:SF2">
    <property type="entry name" value="INNER MEMBRANE PROTEIN"/>
    <property type="match status" value="1"/>
</dbReference>
<dbReference type="Proteomes" id="UP000242662">
    <property type="component" value="Unassembled WGS sequence"/>
</dbReference>
<feature type="transmembrane region" description="Helical" evidence="1">
    <location>
        <begin position="21"/>
        <end position="38"/>
    </location>
</feature>
<proteinExistence type="predicted"/>
<dbReference type="RefSeq" id="WP_090775594.1">
    <property type="nucleotide sequence ID" value="NZ_FMYM01000005.1"/>
</dbReference>